<name>A0A1Y2IHL9_TRAC3</name>
<feature type="region of interest" description="Disordered" evidence="1">
    <location>
        <begin position="1"/>
        <end position="25"/>
    </location>
</feature>
<dbReference type="OrthoDB" id="2756040at2759"/>
<gene>
    <name evidence="2" type="ORF">PYCCODRAFT_1479078</name>
</gene>
<evidence type="ECO:0000313" key="2">
    <source>
        <dbReference type="EMBL" id="OSD00635.1"/>
    </source>
</evidence>
<reference evidence="2 3" key="1">
    <citation type="journal article" date="2015" name="Biotechnol. Biofuels">
        <title>Enhanced degradation of softwood versus hardwood by the white-rot fungus Pycnoporus coccineus.</title>
        <authorList>
            <person name="Couturier M."/>
            <person name="Navarro D."/>
            <person name="Chevret D."/>
            <person name="Henrissat B."/>
            <person name="Piumi F."/>
            <person name="Ruiz-Duenas F.J."/>
            <person name="Martinez A.T."/>
            <person name="Grigoriev I.V."/>
            <person name="Riley R."/>
            <person name="Lipzen A."/>
            <person name="Berrin J.G."/>
            <person name="Master E.R."/>
            <person name="Rosso M.N."/>
        </authorList>
    </citation>
    <scope>NUCLEOTIDE SEQUENCE [LARGE SCALE GENOMIC DNA]</scope>
    <source>
        <strain evidence="2 3">BRFM310</strain>
    </source>
</reference>
<evidence type="ECO:0000313" key="3">
    <source>
        <dbReference type="Proteomes" id="UP000193067"/>
    </source>
</evidence>
<feature type="region of interest" description="Disordered" evidence="1">
    <location>
        <begin position="65"/>
        <end position="156"/>
    </location>
</feature>
<organism evidence="2 3">
    <name type="scientific">Trametes coccinea (strain BRFM310)</name>
    <name type="common">Pycnoporus coccineus</name>
    <dbReference type="NCBI Taxonomy" id="1353009"/>
    <lineage>
        <taxon>Eukaryota</taxon>
        <taxon>Fungi</taxon>
        <taxon>Dikarya</taxon>
        <taxon>Basidiomycota</taxon>
        <taxon>Agaricomycotina</taxon>
        <taxon>Agaricomycetes</taxon>
        <taxon>Polyporales</taxon>
        <taxon>Polyporaceae</taxon>
        <taxon>Trametes</taxon>
    </lineage>
</organism>
<protein>
    <submittedName>
        <fullName evidence="2">Uncharacterized protein</fullName>
    </submittedName>
</protein>
<sequence>MNHSQDQSASTAARNDSPGDSMSPADVLLAMDIAASLRYDQWGNPRTPGPVRVPVVYDQVPRYVRPQDIFPPPRTPERRSIPDPGSLAPTQCVPYGKQRTPDSGAHASSHLVPSTSGTPGTPKREPRAPSQPQSESTVITRSAPRPMRFPVPLPSDTDPDFRIKIQVQDEIGLRLTLDRLQTESPLNQAIARNVTAANQSLDGKIRGYEVWIQNAYFAAQSTGRMSPSSIPKNPQQGFTVGHLLTILVQKQYKHWKNFMRSATTNGLAELGDLVGPAAGSLKKHSVGWGTVYAVAIRRRKLRDGHWCYFLQLEIRVSEQWRP</sequence>
<keyword evidence="3" id="KW-1185">Reference proteome</keyword>
<dbReference type="EMBL" id="KZ084117">
    <property type="protein sequence ID" value="OSD00635.1"/>
    <property type="molecule type" value="Genomic_DNA"/>
</dbReference>
<feature type="compositionally biased region" description="Polar residues" evidence="1">
    <location>
        <begin position="1"/>
        <end position="20"/>
    </location>
</feature>
<proteinExistence type="predicted"/>
<feature type="compositionally biased region" description="Polar residues" evidence="1">
    <location>
        <begin position="130"/>
        <end position="140"/>
    </location>
</feature>
<accession>A0A1Y2IHL9</accession>
<dbReference type="Proteomes" id="UP000193067">
    <property type="component" value="Unassembled WGS sequence"/>
</dbReference>
<dbReference type="AlphaFoldDB" id="A0A1Y2IHL9"/>
<evidence type="ECO:0000256" key="1">
    <source>
        <dbReference type="SAM" id="MobiDB-lite"/>
    </source>
</evidence>